<evidence type="ECO:0000313" key="3">
    <source>
        <dbReference type="Proteomes" id="UP001501666"/>
    </source>
</evidence>
<accession>A0ABN3RK31</accession>
<evidence type="ECO:0000313" key="2">
    <source>
        <dbReference type="EMBL" id="GAA2654508.1"/>
    </source>
</evidence>
<keyword evidence="1" id="KW-1133">Transmembrane helix</keyword>
<evidence type="ECO:0000256" key="1">
    <source>
        <dbReference type="SAM" id="Phobius"/>
    </source>
</evidence>
<gene>
    <name evidence="2" type="ORF">GCM10010412_023290</name>
</gene>
<sequence length="308" mass="33051">MITREAEDRARAALLLAMREPAPAPVRPRGRRMPRLAWRLVLAGTAAVALVGGLNAVGGGDRPATVAVANVQELGERAAKSAAADPYSGYKITPSAGQWLYVKETIAPLLDEPRPEVDRDRRMDLETWHSLDGRQTALDDGKGKLVVHEVGPGITGADLAKSPVTPEESLARIGAVIDGTPAGPFEEGASRQQRVFQAVSQLMSEQALTPEVRAALFRALPMIEGVTVKQDAVDAAGRHGVAFAYTGEWQRSEIIVSSEDYRFLGTYGEAVADRTFPSEKVGTVRAGTPLGWSAQLETRVVDRPGERP</sequence>
<organism evidence="2 3">
    <name type="scientific">Nonomuraea recticatena</name>
    <dbReference type="NCBI Taxonomy" id="46178"/>
    <lineage>
        <taxon>Bacteria</taxon>
        <taxon>Bacillati</taxon>
        <taxon>Actinomycetota</taxon>
        <taxon>Actinomycetes</taxon>
        <taxon>Streptosporangiales</taxon>
        <taxon>Streptosporangiaceae</taxon>
        <taxon>Nonomuraea</taxon>
    </lineage>
</organism>
<dbReference type="InterPro" id="IPR047789">
    <property type="entry name" value="CU044_5270-like"/>
</dbReference>
<protein>
    <recommendedName>
        <fullName evidence="4">CU044_5270 family protein</fullName>
    </recommendedName>
</protein>
<keyword evidence="1" id="KW-0812">Transmembrane</keyword>
<comment type="caution">
    <text evidence="2">The sequence shown here is derived from an EMBL/GenBank/DDBJ whole genome shotgun (WGS) entry which is preliminary data.</text>
</comment>
<keyword evidence="1" id="KW-0472">Membrane</keyword>
<evidence type="ECO:0008006" key="4">
    <source>
        <dbReference type="Google" id="ProtNLM"/>
    </source>
</evidence>
<name>A0ABN3RK31_9ACTN</name>
<reference evidence="2 3" key="1">
    <citation type="journal article" date="2019" name="Int. J. Syst. Evol. Microbiol.">
        <title>The Global Catalogue of Microorganisms (GCM) 10K type strain sequencing project: providing services to taxonomists for standard genome sequencing and annotation.</title>
        <authorList>
            <consortium name="The Broad Institute Genomics Platform"/>
            <consortium name="The Broad Institute Genome Sequencing Center for Infectious Disease"/>
            <person name="Wu L."/>
            <person name="Ma J."/>
        </authorList>
    </citation>
    <scope>NUCLEOTIDE SEQUENCE [LARGE SCALE GENOMIC DNA]</scope>
    <source>
        <strain evidence="2 3">JCM 6835</strain>
    </source>
</reference>
<keyword evidence="3" id="KW-1185">Reference proteome</keyword>
<dbReference type="EMBL" id="BAAATE010000005">
    <property type="protein sequence ID" value="GAA2654508.1"/>
    <property type="molecule type" value="Genomic_DNA"/>
</dbReference>
<feature type="transmembrane region" description="Helical" evidence="1">
    <location>
        <begin position="36"/>
        <end position="57"/>
    </location>
</feature>
<dbReference type="Proteomes" id="UP001501666">
    <property type="component" value="Unassembled WGS sequence"/>
</dbReference>
<proteinExistence type="predicted"/>
<dbReference type="NCBIfam" id="NF038083">
    <property type="entry name" value="CU044_5270_fam"/>
    <property type="match status" value="1"/>
</dbReference>